<reference evidence="2" key="1">
    <citation type="submission" date="2018-05" db="EMBL/GenBank/DDBJ databases">
        <authorList>
            <person name="Lanie J.A."/>
            <person name="Ng W.-L."/>
            <person name="Kazmierczak K.M."/>
            <person name="Andrzejewski T.M."/>
            <person name="Davidsen T.M."/>
            <person name="Wayne K.J."/>
            <person name="Tettelin H."/>
            <person name="Glass J.I."/>
            <person name="Rusch D."/>
            <person name="Podicherti R."/>
            <person name="Tsui H.-C.T."/>
            <person name="Winkler M.E."/>
        </authorList>
    </citation>
    <scope>NUCLEOTIDE SEQUENCE</scope>
</reference>
<evidence type="ECO:0000259" key="1">
    <source>
        <dbReference type="Pfam" id="PF01208"/>
    </source>
</evidence>
<dbReference type="InterPro" id="IPR000257">
    <property type="entry name" value="Uroporphyrinogen_deCOase"/>
</dbReference>
<dbReference type="AlphaFoldDB" id="A0A382RV04"/>
<evidence type="ECO:0000313" key="2">
    <source>
        <dbReference type="EMBL" id="SVD01300.1"/>
    </source>
</evidence>
<dbReference type="InterPro" id="IPR052024">
    <property type="entry name" value="Methanogen_methyltrans"/>
</dbReference>
<dbReference type="PANTHER" id="PTHR47099:SF1">
    <property type="entry name" value="METHYLCOBAMIDE:COM METHYLTRANSFERASE MTBA"/>
    <property type="match status" value="1"/>
</dbReference>
<dbReference type="GO" id="GO:0006779">
    <property type="term" value="P:porphyrin-containing compound biosynthetic process"/>
    <property type="evidence" value="ECO:0007669"/>
    <property type="project" value="InterPro"/>
</dbReference>
<organism evidence="2">
    <name type="scientific">marine metagenome</name>
    <dbReference type="NCBI Taxonomy" id="408172"/>
    <lineage>
        <taxon>unclassified sequences</taxon>
        <taxon>metagenomes</taxon>
        <taxon>ecological metagenomes</taxon>
    </lineage>
</organism>
<sequence>MALIETMTPRQRVLAALSGEAVDRTPVSNPTSVATVELMDLVGSPFPDANRDPEMNARLAATGYTELGFDSIMPYFSIIQESSALGCEMQWEQKD</sequence>
<name>A0A382RV04_9ZZZZ</name>
<dbReference type="GO" id="GO:0004853">
    <property type="term" value="F:uroporphyrinogen decarboxylase activity"/>
    <property type="evidence" value="ECO:0007669"/>
    <property type="project" value="InterPro"/>
</dbReference>
<protein>
    <recommendedName>
        <fullName evidence="1">Uroporphyrinogen decarboxylase (URO-D) domain-containing protein</fullName>
    </recommendedName>
</protein>
<dbReference type="EMBL" id="UINC01124270">
    <property type="protein sequence ID" value="SVD01300.1"/>
    <property type="molecule type" value="Genomic_DNA"/>
</dbReference>
<proteinExistence type="predicted"/>
<dbReference type="SUPFAM" id="SSF51726">
    <property type="entry name" value="UROD/MetE-like"/>
    <property type="match status" value="1"/>
</dbReference>
<feature type="non-terminal residue" evidence="2">
    <location>
        <position position="95"/>
    </location>
</feature>
<feature type="domain" description="Uroporphyrinogen decarboxylase (URO-D)" evidence="1">
    <location>
        <begin position="8"/>
        <end position="94"/>
    </location>
</feature>
<dbReference type="PANTHER" id="PTHR47099">
    <property type="entry name" value="METHYLCOBAMIDE:COM METHYLTRANSFERASE MTBA"/>
    <property type="match status" value="1"/>
</dbReference>
<accession>A0A382RV04</accession>
<dbReference type="Pfam" id="PF01208">
    <property type="entry name" value="URO-D"/>
    <property type="match status" value="1"/>
</dbReference>
<dbReference type="Gene3D" id="3.20.20.210">
    <property type="match status" value="1"/>
</dbReference>
<gene>
    <name evidence="2" type="ORF">METZ01_LOCUS354154</name>
</gene>
<dbReference type="InterPro" id="IPR038071">
    <property type="entry name" value="UROD/MetE-like_sf"/>
</dbReference>